<feature type="transmembrane region" description="Helical" evidence="1">
    <location>
        <begin position="201"/>
        <end position="218"/>
    </location>
</feature>
<accession>A0ABT8C1A4</accession>
<feature type="transmembrane region" description="Helical" evidence="1">
    <location>
        <begin position="137"/>
        <end position="156"/>
    </location>
</feature>
<organism evidence="2 3">
    <name type="scientific">Cyclobacterium jeungdonense</name>
    <dbReference type="NCBI Taxonomy" id="708087"/>
    <lineage>
        <taxon>Bacteria</taxon>
        <taxon>Pseudomonadati</taxon>
        <taxon>Bacteroidota</taxon>
        <taxon>Cytophagia</taxon>
        <taxon>Cytophagales</taxon>
        <taxon>Cyclobacteriaceae</taxon>
        <taxon>Cyclobacterium</taxon>
    </lineage>
</organism>
<proteinExistence type="predicted"/>
<keyword evidence="1" id="KW-0812">Transmembrane</keyword>
<feature type="transmembrane region" description="Helical" evidence="1">
    <location>
        <begin position="20"/>
        <end position="39"/>
    </location>
</feature>
<feature type="transmembrane region" description="Helical" evidence="1">
    <location>
        <begin position="51"/>
        <end position="73"/>
    </location>
</feature>
<feature type="transmembrane region" description="Helical" evidence="1">
    <location>
        <begin position="326"/>
        <end position="345"/>
    </location>
</feature>
<dbReference type="EMBL" id="JAUFQS010000003">
    <property type="protein sequence ID" value="MDN3686573.1"/>
    <property type="molecule type" value="Genomic_DNA"/>
</dbReference>
<protein>
    <recommendedName>
        <fullName evidence="4">Glycosyltransferase RgtA/B/C/D-like domain-containing protein</fullName>
    </recommendedName>
</protein>
<evidence type="ECO:0008006" key="4">
    <source>
        <dbReference type="Google" id="ProtNLM"/>
    </source>
</evidence>
<dbReference type="Proteomes" id="UP001236663">
    <property type="component" value="Unassembled WGS sequence"/>
</dbReference>
<sequence>MEELDTVKKTAASKGSQYQLTGLAVVVGLLLAASIVSFWKFGSYLSPDTLSYLRIIHGFPNLLSSLSPFYPFLLAQPPLSYLPLFDKILVANLIAVGLSFWVVYKIALKAGKTFPWVLFSFGLSLLSWWSFRVLGSAHADSLFYALLVLWLYLFIWGDQRENHYFPAIAILSALLIWVKLNALFLFPFLLIWSLISRNKSWLLVALATLVSWACYQWTIPENILHFHVTQREGNGIWPALYLFYENLATWMQVTLGLIISDTLSQYIPRALAFALGVCWIGFLGVFLIFHQRKRENKLYSLLLFGSIYSLFFLTLQQWAGFREVNYRTLFPYLLVISWALWIVLIRNEKKRLLLVLAILIAGHTLIGHLLLWQRDRVASLTEAKSFHNSLLKDEISSLLTHKQVTIRTDHPEKLMLSFMDREVIPLDPAFRFVDGKNEAVSPTERKEEKEIALASVREGKEILVIFEPDSFWENVAENESLNALVEDGVLILVARNLPK</sequence>
<name>A0ABT8C1A4_9BACT</name>
<feature type="transmembrane region" description="Helical" evidence="1">
    <location>
        <begin position="301"/>
        <end position="320"/>
    </location>
</feature>
<keyword evidence="3" id="KW-1185">Reference proteome</keyword>
<reference evidence="3" key="1">
    <citation type="journal article" date="2019" name="Int. J. Syst. Evol. Microbiol.">
        <title>The Global Catalogue of Microorganisms (GCM) 10K type strain sequencing project: providing services to taxonomists for standard genome sequencing and annotation.</title>
        <authorList>
            <consortium name="The Broad Institute Genomics Platform"/>
            <consortium name="The Broad Institute Genome Sequencing Center for Infectious Disease"/>
            <person name="Wu L."/>
            <person name="Ma J."/>
        </authorList>
    </citation>
    <scope>NUCLEOTIDE SEQUENCE [LARGE SCALE GENOMIC DNA]</scope>
    <source>
        <strain evidence="3">CECT 7706</strain>
    </source>
</reference>
<evidence type="ECO:0000256" key="1">
    <source>
        <dbReference type="SAM" id="Phobius"/>
    </source>
</evidence>
<keyword evidence="1" id="KW-1133">Transmembrane helix</keyword>
<feature type="transmembrane region" description="Helical" evidence="1">
    <location>
        <begin position="352"/>
        <end position="372"/>
    </location>
</feature>
<evidence type="ECO:0000313" key="2">
    <source>
        <dbReference type="EMBL" id="MDN3686573.1"/>
    </source>
</evidence>
<keyword evidence="1" id="KW-0472">Membrane</keyword>
<feature type="transmembrane region" description="Helical" evidence="1">
    <location>
        <begin position="266"/>
        <end position="289"/>
    </location>
</feature>
<feature type="transmembrane region" description="Helical" evidence="1">
    <location>
        <begin position="88"/>
        <end position="107"/>
    </location>
</feature>
<feature type="transmembrane region" description="Helical" evidence="1">
    <location>
        <begin position="168"/>
        <end position="195"/>
    </location>
</feature>
<gene>
    <name evidence="2" type="ORF">QWZ15_01920</name>
</gene>
<comment type="caution">
    <text evidence="2">The sequence shown here is derived from an EMBL/GenBank/DDBJ whole genome shotgun (WGS) entry which is preliminary data.</text>
</comment>
<evidence type="ECO:0000313" key="3">
    <source>
        <dbReference type="Proteomes" id="UP001236663"/>
    </source>
</evidence>
<dbReference type="RefSeq" id="WP_163384730.1">
    <property type="nucleotide sequence ID" value="NZ_JAUFQS010000003.1"/>
</dbReference>
<feature type="transmembrane region" description="Helical" evidence="1">
    <location>
        <begin position="114"/>
        <end position="131"/>
    </location>
</feature>